<name>A0A0Q9YKI2_9GAMM</name>
<dbReference type="Proteomes" id="UP000051497">
    <property type="component" value="Unassembled WGS sequence"/>
</dbReference>
<feature type="signal peptide" evidence="2">
    <location>
        <begin position="1"/>
        <end position="23"/>
    </location>
</feature>
<reference evidence="4" key="3">
    <citation type="submission" date="2021-06" db="EMBL/GenBank/DDBJ databases">
        <title>Genomic Description and Analysis of Intracellular Bacteria, Candidatus Berkiella cookevillensis and Candidatus Berkiella aquae.</title>
        <authorList>
            <person name="Kidane D.T."/>
            <person name="Mehari Y.T."/>
            <person name="Rice F.C."/>
            <person name="Arivett B.A."/>
            <person name="Farone A.L."/>
            <person name="Berk S.G."/>
            <person name="Farone M.B."/>
        </authorList>
    </citation>
    <scope>NUCLEOTIDE SEQUENCE</scope>
    <source>
        <strain evidence="4">HT99</strain>
    </source>
</reference>
<organism evidence="3">
    <name type="scientific">Candidatus Berkiella aquae</name>
    <dbReference type="NCBI Taxonomy" id="295108"/>
    <lineage>
        <taxon>Bacteria</taxon>
        <taxon>Pseudomonadati</taxon>
        <taxon>Pseudomonadota</taxon>
        <taxon>Gammaproteobacteria</taxon>
        <taxon>Candidatus Berkiellales</taxon>
        <taxon>Candidatus Berkiellaceae</taxon>
        <taxon>Candidatus Berkiella</taxon>
    </lineage>
</organism>
<feature type="compositionally biased region" description="Low complexity" evidence="1">
    <location>
        <begin position="93"/>
        <end position="106"/>
    </location>
</feature>
<keyword evidence="5" id="KW-1185">Reference proteome</keyword>
<evidence type="ECO:0000256" key="2">
    <source>
        <dbReference type="SAM" id="SignalP"/>
    </source>
</evidence>
<dbReference type="EMBL" id="LKAJ01000006">
    <property type="protein sequence ID" value="KRG21190.1"/>
    <property type="molecule type" value="Genomic_DNA"/>
</dbReference>
<gene>
    <name evidence="4" type="ORF">HT99x_006840</name>
    <name evidence="3" type="ORF">HT99x_01746</name>
</gene>
<dbReference type="AlphaFoldDB" id="A0A0Q9YKI2"/>
<evidence type="ECO:0000256" key="1">
    <source>
        <dbReference type="SAM" id="MobiDB-lite"/>
    </source>
</evidence>
<sequence>MSNSINRLLMMAALSLCATSAMADNWRNECGKMSTYIPSACSEIEKSIAVLDVYKPPQPFLEYQLQSYTPGSDSSGGASGGGGGGSILLTNPDSSQQQQQDSGGTW</sequence>
<dbReference type="EMBL" id="LKAJ02000001">
    <property type="protein sequence ID" value="MCS5711143.1"/>
    <property type="molecule type" value="Genomic_DNA"/>
</dbReference>
<keyword evidence="2" id="KW-0732">Signal</keyword>
<proteinExistence type="predicted"/>
<reference evidence="3" key="1">
    <citation type="submission" date="2015-09" db="EMBL/GenBank/DDBJ databases">
        <title>Draft Genome Sequences of Two Novel Amoeba-resistant Intranuclear Bacteria, Candidatus Berkiella cookevillensis and Candidatus Berkiella aquae.</title>
        <authorList>
            <person name="Mehari Y.T."/>
            <person name="Arivett B.A."/>
            <person name="Farone A.L."/>
            <person name="Gunderson J.H."/>
            <person name="Farone M.B."/>
        </authorList>
    </citation>
    <scope>NUCLEOTIDE SEQUENCE [LARGE SCALE GENOMIC DNA]</scope>
    <source>
        <strain evidence="3">HT99</strain>
    </source>
</reference>
<evidence type="ECO:0000313" key="4">
    <source>
        <dbReference type="EMBL" id="MCS5711143.1"/>
    </source>
</evidence>
<accession>A0A0Q9YKI2</accession>
<feature type="region of interest" description="Disordered" evidence="1">
    <location>
        <begin position="65"/>
        <end position="106"/>
    </location>
</feature>
<evidence type="ECO:0000313" key="3">
    <source>
        <dbReference type="EMBL" id="KRG21190.1"/>
    </source>
</evidence>
<dbReference type="RefSeq" id="WP_075066370.1">
    <property type="nucleotide sequence ID" value="NZ_LKAJ02000001.1"/>
</dbReference>
<protein>
    <submittedName>
        <fullName evidence="3">Uncharacterized protein</fullName>
    </submittedName>
</protein>
<dbReference type="STRING" id="295108.HT99x_01746"/>
<evidence type="ECO:0000313" key="5">
    <source>
        <dbReference type="Proteomes" id="UP000051497"/>
    </source>
</evidence>
<reference evidence="4" key="2">
    <citation type="journal article" date="2016" name="Genome Announc.">
        <title>Draft Genome Sequences of Two Novel Amoeba-Resistant Intranuclear Bacteria, 'Candidatus Berkiella cookevillensis' and 'Candidatus Berkiella aquae'.</title>
        <authorList>
            <person name="Mehari Y.T."/>
            <person name="Arivett B.A."/>
            <person name="Farone A.L."/>
            <person name="Gunderson J.H."/>
            <person name="Farone M.B."/>
        </authorList>
    </citation>
    <scope>NUCLEOTIDE SEQUENCE</scope>
    <source>
        <strain evidence="4">HT99</strain>
    </source>
</reference>
<feature type="compositionally biased region" description="Gly residues" evidence="1">
    <location>
        <begin position="77"/>
        <end position="86"/>
    </location>
</feature>
<comment type="caution">
    <text evidence="3">The sequence shown here is derived from an EMBL/GenBank/DDBJ whole genome shotgun (WGS) entry which is preliminary data.</text>
</comment>
<feature type="chain" id="PRO_5043129675" evidence="2">
    <location>
        <begin position="24"/>
        <end position="106"/>
    </location>
</feature>